<dbReference type="PROSITE" id="PS50005">
    <property type="entry name" value="TPR"/>
    <property type="match status" value="2"/>
</dbReference>
<keyword evidence="1" id="KW-0802">TPR repeat</keyword>
<dbReference type="GO" id="GO:0000030">
    <property type="term" value="F:mannosyltransferase activity"/>
    <property type="evidence" value="ECO:0007669"/>
    <property type="project" value="TreeGrafter"/>
</dbReference>
<organism evidence="2">
    <name type="scientific">Notodromas monacha</name>
    <dbReference type="NCBI Taxonomy" id="399045"/>
    <lineage>
        <taxon>Eukaryota</taxon>
        <taxon>Metazoa</taxon>
        <taxon>Ecdysozoa</taxon>
        <taxon>Arthropoda</taxon>
        <taxon>Crustacea</taxon>
        <taxon>Oligostraca</taxon>
        <taxon>Ostracoda</taxon>
        <taxon>Podocopa</taxon>
        <taxon>Podocopida</taxon>
        <taxon>Cypridocopina</taxon>
        <taxon>Cypridoidea</taxon>
        <taxon>Cyprididae</taxon>
        <taxon>Notodromas</taxon>
    </lineage>
</organism>
<dbReference type="OrthoDB" id="66906at2759"/>
<dbReference type="PANTHER" id="PTHR44395">
    <property type="match status" value="1"/>
</dbReference>
<dbReference type="GO" id="GO:0005783">
    <property type="term" value="C:endoplasmic reticulum"/>
    <property type="evidence" value="ECO:0007669"/>
    <property type="project" value="TreeGrafter"/>
</dbReference>
<dbReference type="GO" id="GO:0035269">
    <property type="term" value="P:protein O-linked glycosylation via mannose"/>
    <property type="evidence" value="ECO:0007669"/>
    <property type="project" value="TreeGrafter"/>
</dbReference>
<dbReference type="EMBL" id="CAJPEX010000984">
    <property type="protein sequence ID" value="CAG0917867.1"/>
    <property type="molecule type" value="Genomic_DNA"/>
</dbReference>
<gene>
    <name evidence="2" type="ORF">NMOB1V02_LOCUS5442</name>
</gene>
<dbReference type="InterPro" id="IPR019734">
    <property type="entry name" value="TPR_rpt"/>
</dbReference>
<dbReference type="PANTHER" id="PTHR44395:SF1">
    <property type="entry name" value="PROTEIN O-MANNOSYL-TRANSFERASE TMTC3"/>
    <property type="match status" value="1"/>
</dbReference>
<dbReference type="SMART" id="SM00028">
    <property type="entry name" value="TPR"/>
    <property type="match status" value="3"/>
</dbReference>
<dbReference type="SUPFAM" id="SSF48452">
    <property type="entry name" value="TPR-like"/>
    <property type="match status" value="1"/>
</dbReference>
<dbReference type="AlphaFoldDB" id="A0A7R9BPE5"/>
<evidence type="ECO:0000313" key="2">
    <source>
        <dbReference type="EMBL" id="CAD7277715.1"/>
    </source>
</evidence>
<dbReference type="Gene3D" id="1.25.40.10">
    <property type="entry name" value="Tetratricopeptide repeat domain"/>
    <property type="match status" value="2"/>
</dbReference>
<feature type="repeat" description="TPR" evidence="1">
    <location>
        <begin position="48"/>
        <end position="81"/>
    </location>
</feature>
<dbReference type="Proteomes" id="UP000678499">
    <property type="component" value="Unassembled WGS sequence"/>
</dbReference>
<evidence type="ECO:0000313" key="3">
    <source>
        <dbReference type="Proteomes" id="UP000678499"/>
    </source>
</evidence>
<protein>
    <submittedName>
        <fullName evidence="2">Uncharacterized protein</fullName>
    </submittedName>
</protein>
<feature type="repeat" description="TPR" evidence="1">
    <location>
        <begin position="119"/>
        <end position="152"/>
    </location>
</feature>
<dbReference type="FunFam" id="1.25.40.10:FF:000239">
    <property type="entry name" value="Transmembrane and TPR repeat-containing protein 3"/>
    <property type="match status" value="1"/>
</dbReference>
<dbReference type="InterPro" id="IPR011990">
    <property type="entry name" value="TPR-like_helical_dom_sf"/>
</dbReference>
<dbReference type="Pfam" id="PF13414">
    <property type="entry name" value="TPR_11"/>
    <property type="match status" value="1"/>
</dbReference>
<dbReference type="EMBL" id="OA883021">
    <property type="protein sequence ID" value="CAD7277715.1"/>
    <property type="molecule type" value="Genomic_DNA"/>
</dbReference>
<name>A0A7R9BPE5_9CRUS</name>
<sequence length="275" mass="30910">MGDLSASCIESDAVKRRASGPIRRLTSSPTREAQEVYERALFYDSNNPDIYYNLGVVFLEQGKALQALAYLDKALEFDPDHTQALMNSAILIQESGIAHLRTTAAARLMKLLAKDERNERVFFNLGMLAMDDGDVASAEAWFRKAVDVREDFRSALFNLALLLSEARRPLEAVPFLNQLLKHHGDHIKGLILLGDIYINHMKDLDAAEKLGRHGFWDETGRRLLSIETGAAWGNTATMFRRPVLCAASDEARPGRLRVEECAEWASLIKTQKPYF</sequence>
<dbReference type="Pfam" id="PF13432">
    <property type="entry name" value="TPR_16"/>
    <property type="match status" value="1"/>
</dbReference>
<dbReference type="PROSITE" id="PS50293">
    <property type="entry name" value="TPR_REGION"/>
    <property type="match status" value="1"/>
</dbReference>
<evidence type="ECO:0000256" key="1">
    <source>
        <dbReference type="PROSITE-ProRule" id="PRU00339"/>
    </source>
</evidence>
<accession>A0A7R9BPE5</accession>
<reference evidence="2" key="1">
    <citation type="submission" date="2020-11" db="EMBL/GenBank/DDBJ databases">
        <authorList>
            <person name="Tran Van P."/>
        </authorList>
    </citation>
    <scope>NUCLEOTIDE SEQUENCE</scope>
</reference>
<proteinExistence type="predicted"/>
<keyword evidence="3" id="KW-1185">Reference proteome</keyword>